<dbReference type="Proteomes" id="UP000272706">
    <property type="component" value="Unassembled WGS sequence"/>
</dbReference>
<comment type="caution">
    <text evidence="2">The sequence shown here is derived from an EMBL/GenBank/DDBJ whole genome shotgun (WGS) entry which is preliminary data.</text>
</comment>
<dbReference type="OrthoDB" id="8081248at2"/>
<name>A0A3A5KYE1_9HYPH</name>
<accession>A0A3A5KYE1</accession>
<keyword evidence="1" id="KW-0472">Membrane</keyword>
<dbReference type="RefSeq" id="WP_120015988.1">
    <property type="nucleotide sequence ID" value="NZ_QZWZ01000015.1"/>
</dbReference>
<sequence>MKWLLINLAALASATLIGLVALAQVYVFKVNVGHNPAAPFVLGFIVSLVVAIATPPTRFMPRFDVLSGIFVGDFVLSFVISNAALLMVNAYWDGDVEAAKPWVYMVIPFITGVTGFLVLRRYRLSAVADVFR</sequence>
<dbReference type="AlphaFoldDB" id="A0A3A5KYE1"/>
<evidence type="ECO:0000256" key="1">
    <source>
        <dbReference type="SAM" id="Phobius"/>
    </source>
</evidence>
<feature type="transmembrane region" description="Helical" evidence="1">
    <location>
        <begin position="65"/>
        <end position="90"/>
    </location>
</feature>
<gene>
    <name evidence="2" type="ORF">D3227_19780</name>
</gene>
<reference evidence="2 3" key="1">
    <citation type="submission" date="2018-09" db="EMBL/GenBank/DDBJ databases">
        <title>Mesorhizobium carmichaelinearum sp. nov. isolated from Carmichaelinea spp. root nodules in New Zealand.</title>
        <authorList>
            <person name="De Meyer S.E."/>
        </authorList>
    </citation>
    <scope>NUCLEOTIDE SEQUENCE [LARGE SCALE GENOMIC DNA]</scope>
    <source>
        <strain evidence="2 3">ICMP19557</strain>
    </source>
</reference>
<protein>
    <submittedName>
        <fullName evidence="2">Uncharacterized protein</fullName>
    </submittedName>
</protein>
<organism evidence="2 3">
    <name type="scientific">Mesorhizobium waimense</name>
    <dbReference type="NCBI Taxonomy" id="1300307"/>
    <lineage>
        <taxon>Bacteria</taxon>
        <taxon>Pseudomonadati</taxon>
        <taxon>Pseudomonadota</taxon>
        <taxon>Alphaproteobacteria</taxon>
        <taxon>Hyphomicrobiales</taxon>
        <taxon>Phyllobacteriaceae</taxon>
        <taxon>Mesorhizobium</taxon>
    </lineage>
</organism>
<dbReference type="EMBL" id="QZWZ01000015">
    <property type="protein sequence ID" value="RJT36346.1"/>
    <property type="molecule type" value="Genomic_DNA"/>
</dbReference>
<feature type="transmembrane region" description="Helical" evidence="1">
    <location>
        <begin position="33"/>
        <end position="53"/>
    </location>
</feature>
<evidence type="ECO:0000313" key="3">
    <source>
        <dbReference type="Proteomes" id="UP000272706"/>
    </source>
</evidence>
<keyword evidence="3" id="KW-1185">Reference proteome</keyword>
<feature type="transmembrane region" description="Helical" evidence="1">
    <location>
        <begin position="102"/>
        <end position="119"/>
    </location>
</feature>
<keyword evidence="1" id="KW-1133">Transmembrane helix</keyword>
<evidence type="ECO:0000313" key="2">
    <source>
        <dbReference type="EMBL" id="RJT36346.1"/>
    </source>
</evidence>
<keyword evidence="1" id="KW-0812">Transmembrane</keyword>
<proteinExistence type="predicted"/>